<dbReference type="InterPro" id="IPR006597">
    <property type="entry name" value="Sel1-like"/>
</dbReference>
<sequence length="82" mass="9016">MYAKACGLKDGDGCLRLGEMQRSGEGVVKNREQAMKNFKKGCKLGSEATCWMLATEGLRKRCKLGDEKACGMSYDKQKALGF</sequence>
<dbReference type="PATRIC" id="fig|992026.3.peg.523"/>
<dbReference type="InterPro" id="IPR011990">
    <property type="entry name" value="TPR-like_helical_dom_sf"/>
</dbReference>
<dbReference type="GO" id="GO:0008800">
    <property type="term" value="F:beta-lactamase activity"/>
    <property type="evidence" value="ECO:0007669"/>
    <property type="project" value="UniProtKB-EC"/>
</dbReference>
<evidence type="ECO:0000256" key="2">
    <source>
        <dbReference type="ARBA" id="ARBA00012865"/>
    </source>
</evidence>
<evidence type="ECO:0000313" key="6">
    <source>
        <dbReference type="Proteomes" id="UP000003402"/>
    </source>
</evidence>
<keyword evidence="4" id="KW-0046">Antibiotic resistance</keyword>
<evidence type="ECO:0000313" key="5">
    <source>
        <dbReference type="EMBL" id="EJB30364.1"/>
    </source>
</evidence>
<gene>
    <name evidence="5" type="primary">hcpB</name>
    <name evidence="5" type="ORF">HPNQ4099_0534</name>
</gene>
<dbReference type="SUPFAM" id="SSF81901">
    <property type="entry name" value="HCP-like"/>
    <property type="match status" value="1"/>
</dbReference>
<dbReference type="GO" id="GO:0046677">
    <property type="term" value="P:response to antibiotic"/>
    <property type="evidence" value="ECO:0007669"/>
    <property type="project" value="UniProtKB-KW"/>
</dbReference>
<dbReference type="EMBL" id="AKNU01000002">
    <property type="protein sequence ID" value="EJB30364.1"/>
    <property type="molecule type" value="Genomic_DNA"/>
</dbReference>
<keyword evidence="5" id="KW-0378">Hydrolase</keyword>
<protein>
    <recommendedName>
        <fullName evidence="2">beta-lactamase</fullName>
        <ecNumber evidence="2">3.5.2.6</ecNumber>
    </recommendedName>
</protein>
<accession>I9QB17</accession>
<dbReference type="Proteomes" id="UP000003402">
    <property type="component" value="Unassembled WGS sequence"/>
</dbReference>
<keyword evidence="3" id="KW-1015">Disulfide bond</keyword>
<dbReference type="SMART" id="SM00671">
    <property type="entry name" value="SEL1"/>
    <property type="match status" value="1"/>
</dbReference>
<evidence type="ECO:0000256" key="4">
    <source>
        <dbReference type="ARBA" id="ARBA00023251"/>
    </source>
</evidence>
<dbReference type="Gene3D" id="1.25.40.10">
    <property type="entry name" value="Tetratricopeptide repeat domain"/>
    <property type="match status" value="1"/>
</dbReference>
<evidence type="ECO:0000256" key="3">
    <source>
        <dbReference type="ARBA" id="ARBA00023157"/>
    </source>
</evidence>
<proteinExistence type="predicted"/>
<comment type="caution">
    <text evidence="5">The sequence shown here is derived from an EMBL/GenBank/DDBJ whole genome shotgun (WGS) entry which is preliminary data.</text>
</comment>
<dbReference type="EC" id="3.5.2.6" evidence="2"/>
<organism evidence="5 6">
    <name type="scientific">Helicobacter pylori NQ4099</name>
    <dbReference type="NCBI Taxonomy" id="992026"/>
    <lineage>
        <taxon>Bacteria</taxon>
        <taxon>Pseudomonadati</taxon>
        <taxon>Campylobacterota</taxon>
        <taxon>Epsilonproteobacteria</taxon>
        <taxon>Campylobacterales</taxon>
        <taxon>Helicobacteraceae</taxon>
        <taxon>Helicobacter</taxon>
    </lineage>
</organism>
<comment type="catalytic activity">
    <reaction evidence="1">
        <text>a beta-lactam + H2O = a substituted beta-amino acid</text>
        <dbReference type="Rhea" id="RHEA:20401"/>
        <dbReference type="ChEBI" id="CHEBI:15377"/>
        <dbReference type="ChEBI" id="CHEBI:35627"/>
        <dbReference type="ChEBI" id="CHEBI:140347"/>
        <dbReference type="EC" id="3.5.2.6"/>
    </reaction>
</comment>
<name>I9QB17_HELPX</name>
<reference evidence="5 6" key="1">
    <citation type="journal article" date="2013" name="Pathog. Dis.">
        <title>Genome sequences of 65 Helicobacter pylori strains isolated from asymptomatic individuals and patients with gastric cancer, peptic ulcer disease, or gastritis.</title>
        <authorList>
            <person name="Blanchard T.G."/>
            <person name="Czinn S.J."/>
            <person name="Correa P."/>
            <person name="Nakazawa T."/>
            <person name="Keelan M."/>
            <person name="Morningstar L."/>
            <person name="Santana-Cruz I."/>
            <person name="Maroo A."/>
            <person name="McCracken C."/>
            <person name="Shefchek K."/>
            <person name="Daugherty S."/>
            <person name="Song Y."/>
            <person name="Fraser C.M."/>
            <person name="Fricke W.F."/>
        </authorList>
    </citation>
    <scope>NUCLEOTIDE SEQUENCE [LARGE SCALE GENOMIC DNA]</scope>
    <source>
        <strain evidence="5 6">NQ4099</strain>
    </source>
</reference>
<dbReference type="AlphaFoldDB" id="I9QB17"/>
<evidence type="ECO:0000256" key="1">
    <source>
        <dbReference type="ARBA" id="ARBA00001526"/>
    </source>
</evidence>